<comment type="caution">
    <text evidence="1">The sequence shown here is derived from an EMBL/GenBank/DDBJ whole genome shotgun (WGS) entry which is preliminary data.</text>
</comment>
<dbReference type="EMBL" id="QZWG01000007">
    <property type="protein sequence ID" value="RZC03466.1"/>
    <property type="molecule type" value="Genomic_DNA"/>
</dbReference>
<sequence>MALMMGPLLGRIASQAFSRMLMRMSNNVTNVKESEAFPRGMRCLWKAFLRLFHEKLKSKWFKPFIVKEVKPYGVIELEDPTKQRLEISPRKQEKGWEKRAASASKLTLVFLSYHNMKRICDSISCKKEGQTRKGRQERVVGFQGVPQCTEELQGTTNMAGGKQG</sequence>
<evidence type="ECO:0000313" key="2">
    <source>
        <dbReference type="Proteomes" id="UP000289340"/>
    </source>
</evidence>
<protein>
    <submittedName>
        <fullName evidence="1">Uncharacterized protein</fullName>
    </submittedName>
</protein>
<dbReference type="Proteomes" id="UP000289340">
    <property type="component" value="Chromosome 7"/>
</dbReference>
<keyword evidence="2" id="KW-1185">Reference proteome</keyword>
<dbReference type="AlphaFoldDB" id="A0A445JY92"/>
<name>A0A445JY92_GLYSO</name>
<evidence type="ECO:0000313" key="1">
    <source>
        <dbReference type="EMBL" id="RZC03466.1"/>
    </source>
</evidence>
<reference evidence="1 2" key="1">
    <citation type="submission" date="2018-09" db="EMBL/GenBank/DDBJ databases">
        <title>A high-quality reference genome of wild soybean provides a powerful tool to mine soybean genomes.</title>
        <authorList>
            <person name="Xie M."/>
            <person name="Chung C.Y.L."/>
            <person name="Li M.-W."/>
            <person name="Wong F.-L."/>
            <person name="Chan T.-F."/>
            <person name="Lam H.-M."/>
        </authorList>
    </citation>
    <scope>NUCLEOTIDE SEQUENCE [LARGE SCALE GENOMIC DNA]</scope>
    <source>
        <strain evidence="2">cv. W05</strain>
        <tissue evidence="1">Hypocotyl of etiolated seedlings</tissue>
    </source>
</reference>
<proteinExistence type="predicted"/>
<gene>
    <name evidence="1" type="ORF">D0Y65_018232</name>
</gene>
<organism evidence="1 2">
    <name type="scientific">Glycine soja</name>
    <name type="common">Wild soybean</name>
    <dbReference type="NCBI Taxonomy" id="3848"/>
    <lineage>
        <taxon>Eukaryota</taxon>
        <taxon>Viridiplantae</taxon>
        <taxon>Streptophyta</taxon>
        <taxon>Embryophyta</taxon>
        <taxon>Tracheophyta</taxon>
        <taxon>Spermatophyta</taxon>
        <taxon>Magnoliopsida</taxon>
        <taxon>eudicotyledons</taxon>
        <taxon>Gunneridae</taxon>
        <taxon>Pentapetalae</taxon>
        <taxon>rosids</taxon>
        <taxon>fabids</taxon>
        <taxon>Fabales</taxon>
        <taxon>Fabaceae</taxon>
        <taxon>Papilionoideae</taxon>
        <taxon>50 kb inversion clade</taxon>
        <taxon>NPAAA clade</taxon>
        <taxon>indigoferoid/millettioid clade</taxon>
        <taxon>Phaseoleae</taxon>
        <taxon>Glycine</taxon>
        <taxon>Glycine subgen. Soja</taxon>
    </lineage>
</organism>
<accession>A0A445JY92</accession>